<evidence type="ECO:0000256" key="1">
    <source>
        <dbReference type="PROSITE-ProRule" id="PRU00176"/>
    </source>
</evidence>
<feature type="compositionally biased region" description="Basic and acidic residues" evidence="3">
    <location>
        <begin position="148"/>
        <end position="167"/>
    </location>
</feature>
<keyword evidence="5" id="KW-1185">Reference proteome</keyword>
<keyword evidence="1" id="KW-0694">RNA-binding</keyword>
<organism evidence="5 6">
    <name type="scientific">Austrofundulus limnaeus</name>
    <name type="common">Annual killifish</name>
    <dbReference type="NCBI Taxonomy" id="52670"/>
    <lineage>
        <taxon>Eukaryota</taxon>
        <taxon>Metazoa</taxon>
        <taxon>Chordata</taxon>
        <taxon>Craniata</taxon>
        <taxon>Vertebrata</taxon>
        <taxon>Euteleostomi</taxon>
        <taxon>Actinopterygii</taxon>
        <taxon>Neopterygii</taxon>
        <taxon>Teleostei</taxon>
        <taxon>Neoteleostei</taxon>
        <taxon>Acanthomorphata</taxon>
        <taxon>Ovalentaria</taxon>
        <taxon>Atherinomorphae</taxon>
        <taxon>Cyprinodontiformes</taxon>
        <taxon>Rivulidae</taxon>
        <taxon>Austrofundulus</taxon>
    </lineage>
</organism>
<feature type="compositionally biased region" description="Basic and acidic residues" evidence="3">
    <location>
        <begin position="231"/>
        <end position="261"/>
    </location>
</feature>
<dbReference type="Proteomes" id="UP000192220">
    <property type="component" value="Unplaced"/>
</dbReference>
<dbReference type="InterPro" id="IPR000504">
    <property type="entry name" value="RRM_dom"/>
</dbReference>
<dbReference type="PROSITE" id="PS50005">
    <property type="entry name" value="TPR"/>
    <property type="match status" value="1"/>
</dbReference>
<dbReference type="GO" id="GO:0003723">
    <property type="term" value="F:RNA binding"/>
    <property type="evidence" value="ECO:0007669"/>
    <property type="project" value="UniProtKB-UniRule"/>
</dbReference>
<dbReference type="PROSITE" id="PS50102">
    <property type="entry name" value="RRM"/>
    <property type="match status" value="1"/>
</dbReference>
<feature type="region of interest" description="Disordered" evidence="3">
    <location>
        <begin position="231"/>
        <end position="266"/>
    </location>
</feature>
<dbReference type="Pfam" id="PF00076">
    <property type="entry name" value="RRM_1"/>
    <property type="match status" value="1"/>
</dbReference>
<dbReference type="AlphaFoldDB" id="A0A2I4DCH2"/>
<evidence type="ECO:0000256" key="3">
    <source>
        <dbReference type="SAM" id="MobiDB-lite"/>
    </source>
</evidence>
<dbReference type="InterPro" id="IPR035979">
    <property type="entry name" value="RBD_domain_sf"/>
</dbReference>
<feature type="compositionally biased region" description="Acidic residues" evidence="3">
    <location>
        <begin position="191"/>
        <end position="210"/>
    </location>
</feature>
<dbReference type="STRING" id="52670.A0A2I4DCH2"/>
<dbReference type="SUPFAM" id="SSF48452">
    <property type="entry name" value="TPR-like"/>
    <property type="match status" value="1"/>
</dbReference>
<dbReference type="InParanoid" id="A0A2I4DCH2"/>
<feature type="repeat" description="TPR" evidence="2">
    <location>
        <begin position="279"/>
        <end position="312"/>
    </location>
</feature>
<dbReference type="Gene3D" id="3.30.70.330">
    <property type="match status" value="1"/>
</dbReference>
<dbReference type="InterPro" id="IPR011990">
    <property type="entry name" value="TPR-like_helical_dom_sf"/>
</dbReference>
<evidence type="ECO:0000259" key="4">
    <source>
        <dbReference type="PROSITE" id="PS50102"/>
    </source>
</evidence>
<feature type="compositionally biased region" description="Basic and acidic residues" evidence="3">
    <location>
        <begin position="102"/>
        <end position="126"/>
    </location>
</feature>
<dbReference type="SMART" id="SM00360">
    <property type="entry name" value="RRM"/>
    <property type="match status" value="1"/>
</dbReference>
<feature type="compositionally biased region" description="Basic residues" evidence="3">
    <location>
        <begin position="127"/>
        <end position="147"/>
    </location>
</feature>
<dbReference type="Pfam" id="PF13181">
    <property type="entry name" value="TPR_8"/>
    <property type="match status" value="2"/>
</dbReference>
<name>A0A2I4DCH2_AUSLI</name>
<evidence type="ECO:0000313" key="5">
    <source>
        <dbReference type="Proteomes" id="UP000192220"/>
    </source>
</evidence>
<keyword evidence="2" id="KW-0802">TPR repeat</keyword>
<dbReference type="SMART" id="SM00028">
    <property type="entry name" value="TPR"/>
    <property type="match status" value="3"/>
</dbReference>
<dbReference type="InterPro" id="IPR019734">
    <property type="entry name" value="TPR_rpt"/>
</dbReference>
<sequence length="624" mass="70167">MQVFTDETEFTDVHMIQKVVGMFESRQLQRIVTCGLLGIEYDEDLDVDDYHNWPHQHSSFYGYQNNNRGLNRNQSRSSTSAYQPLNYPSSRDSPSLPFVKAHPKESDTERRARLLQEAKKNKEKAEKKRLKKQKQKQRKQMEKKKKQNKEGNVAEDRKSFDDPKENDPNSDVTKSAAAQDADSDDKSSEYESSEEEDDAKSDSGDSEELDLNSSFVSKAALIAKRKLEEKHKFDKEKKKSPEKEKSKSVPDKDEVAVKEAQKQNSAPANLTLEENIKISTDLAIMGNKFASAGDYNMAVKYFTDAIKYNPQEFKLFGNRSFCFEKLQEYEKALADAELCIGISPGWIKGLFRKGRALAGLKRYEEAAEAFKGVLKRDSSYAEAAQELMRVQIIQLMAYGFTREQSSNALIIHGTVKKALEVLSKLHHQPGAGLNGALPPPQVANVTGVSPVLSARTHTSAAAAAQLHKDVEKISLNKPSGPAQNIPSVNHSQVTKTKNGYNQSAPELFPVWVGNLTYPPTETTIAKLFSEVGLVYSVKVLSYKRCAFVNFTKQEHCDEAIRRFHGSILNGMRIAVRYPDRIPAGMGFSRSALRSHDQEDLRHYAEGRRAFEAKSVENPDQRGNK</sequence>
<dbReference type="InterPro" id="IPR012677">
    <property type="entry name" value="Nucleotide-bd_a/b_plait_sf"/>
</dbReference>
<dbReference type="PANTHER" id="PTHR47678:SF1">
    <property type="entry name" value="TETRATRICOPEPTIDE REPEAT PROTEIN 31"/>
    <property type="match status" value="1"/>
</dbReference>
<dbReference type="KEGG" id="alim:106537110"/>
<dbReference type="GeneID" id="106537110"/>
<dbReference type="SUPFAM" id="SSF54928">
    <property type="entry name" value="RNA-binding domain, RBD"/>
    <property type="match status" value="1"/>
</dbReference>
<accession>A0A2I4DCH2</accession>
<protein>
    <submittedName>
        <fullName evidence="6">Uncharacterized protein LOC106537110</fullName>
    </submittedName>
</protein>
<dbReference type="CDD" id="cd00590">
    <property type="entry name" value="RRM_SF"/>
    <property type="match status" value="1"/>
</dbReference>
<evidence type="ECO:0000313" key="6">
    <source>
        <dbReference type="RefSeq" id="XP_013889933.1"/>
    </source>
</evidence>
<dbReference type="Gene3D" id="1.25.40.10">
    <property type="entry name" value="Tetratricopeptide repeat domain"/>
    <property type="match status" value="1"/>
</dbReference>
<proteinExistence type="predicted"/>
<evidence type="ECO:0000256" key="2">
    <source>
        <dbReference type="PROSITE-ProRule" id="PRU00339"/>
    </source>
</evidence>
<feature type="domain" description="RRM" evidence="4">
    <location>
        <begin position="508"/>
        <end position="580"/>
    </location>
</feature>
<reference evidence="6" key="1">
    <citation type="submission" date="2025-08" db="UniProtKB">
        <authorList>
            <consortium name="RefSeq"/>
        </authorList>
    </citation>
    <scope>IDENTIFICATION</scope>
    <source>
        <strain evidence="6">Quisiro</strain>
    </source>
</reference>
<gene>
    <name evidence="6" type="primary">LOC106537110</name>
</gene>
<feature type="compositionally biased region" description="Polar residues" evidence="3">
    <location>
        <begin position="64"/>
        <end position="93"/>
    </location>
</feature>
<dbReference type="RefSeq" id="XP_013889933.1">
    <property type="nucleotide sequence ID" value="XM_014034479.1"/>
</dbReference>
<feature type="region of interest" description="Disordered" evidence="3">
    <location>
        <begin position="64"/>
        <end position="212"/>
    </location>
</feature>
<dbReference type="PANTHER" id="PTHR47678">
    <property type="entry name" value="TETRATRICOPEPTIDE REPEAT PROTEIN 31"/>
    <property type="match status" value="1"/>
</dbReference>
<dbReference type="OrthoDB" id="2017782at2759"/>